<accession>A0AAD5MQU4</accession>
<organism evidence="1 2">
    <name type="scientific">Parelaphostrongylus tenuis</name>
    <name type="common">Meningeal worm</name>
    <dbReference type="NCBI Taxonomy" id="148309"/>
    <lineage>
        <taxon>Eukaryota</taxon>
        <taxon>Metazoa</taxon>
        <taxon>Ecdysozoa</taxon>
        <taxon>Nematoda</taxon>
        <taxon>Chromadorea</taxon>
        <taxon>Rhabditida</taxon>
        <taxon>Rhabditina</taxon>
        <taxon>Rhabditomorpha</taxon>
        <taxon>Strongyloidea</taxon>
        <taxon>Metastrongylidae</taxon>
        <taxon>Parelaphostrongylus</taxon>
    </lineage>
</organism>
<dbReference type="Proteomes" id="UP001196413">
    <property type="component" value="Unassembled WGS sequence"/>
</dbReference>
<gene>
    <name evidence="1" type="ORF">KIN20_004085</name>
</gene>
<feature type="non-terminal residue" evidence="1">
    <location>
        <position position="1"/>
    </location>
</feature>
<evidence type="ECO:0000313" key="1">
    <source>
        <dbReference type="EMBL" id="KAJ1348719.1"/>
    </source>
</evidence>
<protein>
    <submittedName>
        <fullName evidence="1">Uncharacterized protein</fullName>
    </submittedName>
</protein>
<dbReference type="EMBL" id="JAHQIW010000545">
    <property type="protein sequence ID" value="KAJ1348719.1"/>
    <property type="molecule type" value="Genomic_DNA"/>
</dbReference>
<comment type="caution">
    <text evidence="1">The sequence shown here is derived from an EMBL/GenBank/DDBJ whole genome shotgun (WGS) entry which is preliminary data.</text>
</comment>
<keyword evidence="2" id="KW-1185">Reference proteome</keyword>
<reference evidence="1" key="1">
    <citation type="submission" date="2021-06" db="EMBL/GenBank/DDBJ databases">
        <title>Parelaphostrongylus tenuis whole genome reference sequence.</title>
        <authorList>
            <person name="Garwood T.J."/>
            <person name="Larsen P.A."/>
            <person name="Fountain-Jones N.M."/>
            <person name="Garbe J.R."/>
            <person name="Macchietto M.G."/>
            <person name="Kania S.A."/>
            <person name="Gerhold R.W."/>
            <person name="Richards J.E."/>
            <person name="Wolf T.M."/>
        </authorList>
    </citation>
    <scope>NUCLEOTIDE SEQUENCE</scope>
    <source>
        <strain evidence="1">MNPRO001-30</strain>
        <tissue evidence="1">Meninges</tissue>
    </source>
</reference>
<proteinExistence type="predicted"/>
<sequence length="61" mass="7067">RFRQATLLEQPCTSSFLLAGHNASQPSYQVTTKHAPLLHYEQHERFSHQATWSYHQGKSNN</sequence>
<dbReference type="AlphaFoldDB" id="A0AAD5MQU4"/>
<name>A0AAD5MQU4_PARTN</name>
<evidence type="ECO:0000313" key="2">
    <source>
        <dbReference type="Proteomes" id="UP001196413"/>
    </source>
</evidence>